<dbReference type="PANTHER" id="PTHR42673:SF4">
    <property type="entry name" value="MALEYLACETOACETATE ISOMERASE"/>
    <property type="match status" value="1"/>
</dbReference>
<evidence type="ECO:0000313" key="2">
    <source>
        <dbReference type="EMBL" id="RKG91745.1"/>
    </source>
</evidence>
<dbReference type="OrthoDB" id="9799538at2"/>
<dbReference type="Proteomes" id="UP000268094">
    <property type="component" value="Unassembled WGS sequence"/>
</dbReference>
<reference evidence="3" key="1">
    <citation type="submission" date="2018-09" db="EMBL/GenBank/DDBJ databases">
        <authorList>
            <person name="Livingstone P.G."/>
            <person name="Whitworth D.E."/>
        </authorList>
    </citation>
    <scope>NUCLEOTIDE SEQUENCE [LARGE SCALE GENOMIC DNA]</scope>
    <source>
        <strain evidence="3">CA054A</strain>
    </source>
</reference>
<dbReference type="InterPro" id="IPR004045">
    <property type="entry name" value="Glutathione_S-Trfase_N"/>
</dbReference>
<name>A0A3A8J8D0_9BACT</name>
<dbReference type="AlphaFoldDB" id="A0A3A8J8D0"/>
<evidence type="ECO:0000313" key="3">
    <source>
        <dbReference type="Proteomes" id="UP000268094"/>
    </source>
</evidence>
<dbReference type="GO" id="GO:0016034">
    <property type="term" value="F:maleylacetoacetate isomerase activity"/>
    <property type="evidence" value="ECO:0007669"/>
    <property type="project" value="TreeGrafter"/>
</dbReference>
<dbReference type="SFLD" id="SFLDS00019">
    <property type="entry name" value="Glutathione_Transferase_(cytos"/>
    <property type="match status" value="1"/>
</dbReference>
<accession>A0A3A8J8D0</accession>
<comment type="caution">
    <text evidence="2">The sequence shown here is derived from an EMBL/GenBank/DDBJ whole genome shotgun (WGS) entry which is preliminary data.</text>
</comment>
<dbReference type="SUPFAM" id="SSF52833">
    <property type="entry name" value="Thioredoxin-like"/>
    <property type="match status" value="1"/>
</dbReference>
<dbReference type="EMBL" id="RAVZ01000040">
    <property type="protein sequence ID" value="RKG91745.1"/>
    <property type="molecule type" value="Genomic_DNA"/>
</dbReference>
<dbReference type="GO" id="GO:0006559">
    <property type="term" value="P:L-phenylalanine catabolic process"/>
    <property type="evidence" value="ECO:0007669"/>
    <property type="project" value="TreeGrafter"/>
</dbReference>
<dbReference type="Gene3D" id="1.20.1050.10">
    <property type="match status" value="1"/>
</dbReference>
<dbReference type="InterPro" id="IPR036249">
    <property type="entry name" value="Thioredoxin-like_sf"/>
</dbReference>
<keyword evidence="2" id="KW-0808">Transferase</keyword>
<dbReference type="Gene3D" id="3.40.30.10">
    <property type="entry name" value="Glutaredoxin"/>
    <property type="match status" value="1"/>
</dbReference>
<dbReference type="SUPFAM" id="SSF47616">
    <property type="entry name" value="GST C-terminal domain-like"/>
    <property type="match status" value="1"/>
</dbReference>
<dbReference type="InterPro" id="IPR040079">
    <property type="entry name" value="Glutathione_S-Trfase"/>
</dbReference>
<dbReference type="Pfam" id="PF13410">
    <property type="entry name" value="GST_C_2"/>
    <property type="match status" value="1"/>
</dbReference>
<dbReference type="CDD" id="cd03194">
    <property type="entry name" value="GST_C_3"/>
    <property type="match status" value="1"/>
</dbReference>
<keyword evidence="3" id="KW-1185">Reference proteome</keyword>
<dbReference type="Pfam" id="PF13409">
    <property type="entry name" value="GST_N_2"/>
    <property type="match status" value="1"/>
</dbReference>
<gene>
    <name evidence="2" type="ORF">D7V88_08685</name>
</gene>
<feature type="domain" description="GST N-terminal" evidence="1">
    <location>
        <begin position="4"/>
        <end position="84"/>
    </location>
</feature>
<dbReference type="InterPro" id="IPR036282">
    <property type="entry name" value="Glutathione-S-Trfase_C_sf"/>
</dbReference>
<protein>
    <submittedName>
        <fullName evidence="2">Glutathione S-transferase family protein</fullName>
    </submittedName>
</protein>
<dbReference type="GO" id="GO:0006749">
    <property type="term" value="P:glutathione metabolic process"/>
    <property type="evidence" value="ECO:0007669"/>
    <property type="project" value="TreeGrafter"/>
</dbReference>
<sequence length="216" mass="23697">MSELTLVVGSKNFSSWSLRPYLALAHTGQPFREVLVPLDTPETAALIAMHSPSGRVPVLKHGDTVVWDSLSICEYLAESFPAAKLWPEASPVRAMARSVTTEMHSGFQALRTHLPMDLTARKTVPGLDAPGVHADIARIQALLSGCRERHGKAGPFLFGDFSIADAFYAPVITRFVTYGVPFRPELTSWRDAVLGLPAMIKWTEAAQGEPQLARYR</sequence>
<dbReference type="RefSeq" id="WP_120540144.1">
    <property type="nucleotide sequence ID" value="NZ_RAVZ01000040.1"/>
</dbReference>
<organism evidence="2 3">
    <name type="scientific">Corallococcus terminator</name>
    <dbReference type="NCBI Taxonomy" id="2316733"/>
    <lineage>
        <taxon>Bacteria</taxon>
        <taxon>Pseudomonadati</taxon>
        <taxon>Myxococcota</taxon>
        <taxon>Myxococcia</taxon>
        <taxon>Myxococcales</taxon>
        <taxon>Cystobacterineae</taxon>
        <taxon>Myxococcaceae</taxon>
        <taxon>Corallococcus</taxon>
    </lineage>
</organism>
<dbReference type="PROSITE" id="PS50404">
    <property type="entry name" value="GST_NTER"/>
    <property type="match status" value="1"/>
</dbReference>
<dbReference type="GO" id="GO:0004364">
    <property type="term" value="F:glutathione transferase activity"/>
    <property type="evidence" value="ECO:0007669"/>
    <property type="project" value="TreeGrafter"/>
</dbReference>
<evidence type="ECO:0000259" key="1">
    <source>
        <dbReference type="PROSITE" id="PS50404"/>
    </source>
</evidence>
<dbReference type="CDD" id="cd03043">
    <property type="entry name" value="GST_N_1"/>
    <property type="match status" value="1"/>
</dbReference>
<proteinExistence type="predicted"/>
<dbReference type="PANTHER" id="PTHR42673">
    <property type="entry name" value="MALEYLACETOACETATE ISOMERASE"/>
    <property type="match status" value="1"/>
</dbReference>